<dbReference type="PANTHER" id="PTHR39199">
    <property type="entry name" value="BLR5128 PROTEIN"/>
    <property type="match status" value="1"/>
</dbReference>
<sequence length="137" mass="14654">MNDRSAIAPPPGETDLQRLLAGLAPTLAERPRAIRTQPADAPVPADAIMLFREDEGLTVVVADDDGVDAAHWAQITLRIHSSLEAVGMMAAIATALAARGIPCNAVSAYYHDHLFVPWERRADAMRALHALTEGHSA</sequence>
<dbReference type="Pfam" id="PF10000">
    <property type="entry name" value="ACT_3"/>
    <property type="match status" value="1"/>
</dbReference>
<dbReference type="InterPro" id="IPR045865">
    <property type="entry name" value="ACT-like_dom_sf"/>
</dbReference>
<protein>
    <submittedName>
        <fullName evidence="3">ACT domain-containing protein</fullName>
    </submittedName>
</protein>
<dbReference type="SUPFAM" id="SSF55021">
    <property type="entry name" value="ACT-like"/>
    <property type="match status" value="2"/>
</dbReference>
<dbReference type="Pfam" id="PF13840">
    <property type="entry name" value="ACT_7"/>
    <property type="match status" value="1"/>
</dbReference>
<feature type="domain" description="CASTOR ACT" evidence="2">
    <location>
        <begin position="74"/>
        <end position="129"/>
    </location>
</feature>
<evidence type="ECO:0000313" key="3">
    <source>
        <dbReference type="EMBL" id="GAA4783792.1"/>
    </source>
</evidence>
<keyword evidence="4" id="KW-1185">Reference proteome</keyword>
<dbReference type="Proteomes" id="UP001499959">
    <property type="component" value="Unassembled WGS sequence"/>
</dbReference>
<dbReference type="Gene3D" id="3.30.2130.10">
    <property type="entry name" value="VC0802-like"/>
    <property type="match status" value="1"/>
</dbReference>
<gene>
    <name evidence="3" type="ORF">GCM10023307_05610</name>
</gene>
<organism evidence="3 4">
    <name type="scientific">Lysobacter hankyongensis</name>
    <dbReference type="NCBI Taxonomy" id="1176535"/>
    <lineage>
        <taxon>Bacteria</taxon>
        <taxon>Pseudomonadati</taxon>
        <taxon>Pseudomonadota</taxon>
        <taxon>Gammaproteobacteria</taxon>
        <taxon>Lysobacterales</taxon>
        <taxon>Lysobacteraceae</taxon>
        <taxon>Lysobacter</taxon>
    </lineage>
</organism>
<dbReference type="InterPro" id="IPR018717">
    <property type="entry name" value="DUF2241"/>
</dbReference>
<feature type="domain" description="DUF2241" evidence="1">
    <location>
        <begin position="11"/>
        <end position="65"/>
    </location>
</feature>
<evidence type="ECO:0000313" key="4">
    <source>
        <dbReference type="Proteomes" id="UP001499959"/>
    </source>
</evidence>
<reference evidence="4" key="1">
    <citation type="journal article" date="2019" name="Int. J. Syst. Evol. Microbiol.">
        <title>The Global Catalogue of Microorganisms (GCM) 10K type strain sequencing project: providing services to taxonomists for standard genome sequencing and annotation.</title>
        <authorList>
            <consortium name="The Broad Institute Genomics Platform"/>
            <consortium name="The Broad Institute Genome Sequencing Center for Infectious Disease"/>
            <person name="Wu L."/>
            <person name="Ma J."/>
        </authorList>
    </citation>
    <scope>NUCLEOTIDE SEQUENCE [LARGE SCALE GENOMIC DNA]</scope>
    <source>
        <strain evidence="4">JCM 18204</strain>
    </source>
</reference>
<name>A0ABP9AQ86_9GAMM</name>
<proteinExistence type="predicted"/>
<accession>A0ABP9AQ86</accession>
<dbReference type="RefSeq" id="WP_345301738.1">
    <property type="nucleotide sequence ID" value="NZ_BAABJE010000001.1"/>
</dbReference>
<dbReference type="PANTHER" id="PTHR39199:SF1">
    <property type="entry name" value="BLR5128 PROTEIN"/>
    <property type="match status" value="1"/>
</dbReference>
<comment type="caution">
    <text evidence="3">The sequence shown here is derived from an EMBL/GenBank/DDBJ whole genome shotgun (WGS) entry which is preliminary data.</text>
</comment>
<dbReference type="EMBL" id="BAABJE010000001">
    <property type="protein sequence ID" value="GAA4783792.1"/>
    <property type="molecule type" value="Genomic_DNA"/>
</dbReference>
<dbReference type="InterPro" id="IPR027795">
    <property type="entry name" value="CASTOR_ACT_dom"/>
</dbReference>
<evidence type="ECO:0000259" key="2">
    <source>
        <dbReference type="Pfam" id="PF13840"/>
    </source>
</evidence>
<evidence type="ECO:0000259" key="1">
    <source>
        <dbReference type="Pfam" id="PF10000"/>
    </source>
</evidence>